<gene>
    <name evidence="8" type="ORF">E0Z10_g7407</name>
</gene>
<dbReference type="InterPro" id="IPR052337">
    <property type="entry name" value="SAT4-like"/>
</dbReference>
<sequence length="364" mass="40451">MMETPRGTLVGSFGHNTGGQIDIGIETIVLTLDYISLGLRLWSRRLQKAQYQINDWLIIIATILMTARYSLEIVAILKCGVGIHIQEVITVGGPDVLVLFPKLLYIVDLLWATIVCLLKLSILHFYIVIFPQRLFRQLTYVAMFCCIVFGFGSLFGTAFLCTPPHKKWLPNTPGLCGNEITMYVSIVTGDLITDLIVIGLPLPILWRLHLPIAKKVPLILAFGLGFAISIITSVRLKYFLNLDVSDLTYTIWPDAVLSALVPLLGILNANLLVARTVFRKIFGKMFGGSLMSSKATNLGETDNSSRAFERLREGSIPLSNLDSAVYASRANIRDTNESGPVRVTTQWEVHSAEDLVPKQIYEKP</sequence>
<feature type="transmembrane region" description="Helical" evidence="6">
    <location>
        <begin position="180"/>
        <end position="206"/>
    </location>
</feature>
<organism evidence="8 9">
    <name type="scientific">Xylaria hypoxylon</name>
    <dbReference type="NCBI Taxonomy" id="37992"/>
    <lineage>
        <taxon>Eukaryota</taxon>
        <taxon>Fungi</taxon>
        <taxon>Dikarya</taxon>
        <taxon>Ascomycota</taxon>
        <taxon>Pezizomycotina</taxon>
        <taxon>Sordariomycetes</taxon>
        <taxon>Xylariomycetidae</taxon>
        <taxon>Xylariales</taxon>
        <taxon>Xylariaceae</taxon>
        <taxon>Xylaria</taxon>
    </lineage>
</organism>
<evidence type="ECO:0000256" key="5">
    <source>
        <dbReference type="ARBA" id="ARBA00038359"/>
    </source>
</evidence>
<evidence type="ECO:0000313" key="8">
    <source>
        <dbReference type="EMBL" id="TGJ81355.1"/>
    </source>
</evidence>
<keyword evidence="3 6" id="KW-1133">Transmembrane helix</keyword>
<feature type="domain" description="Rhodopsin" evidence="7">
    <location>
        <begin position="39"/>
        <end position="280"/>
    </location>
</feature>
<keyword evidence="4 6" id="KW-0472">Membrane</keyword>
<dbReference type="GO" id="GO:0016020">
    <property type="term" value="C:membrane"/>
    <property type="evidence" value="ECO:0007669"/>
    <property type="project" value="UniProtKB-SubCell"/>
</dbReference>
<feature type="transmembrane region" description="Helical" evidence="6">
    <location>
        <begin position="140"/>
        <end position="160"/>
    </location>
</feature>
<keyword evidence="2 6" id="KW-0812">Transmembrane</keyword>
<dbReference type="PANTHER" id="PTHR33048">
    <property type="entry name" value="PTH11-LIKE INTEGRAL MEMBRANE PROTEIN (AFU_ORTHOLOGUE AFUA_5G11245)"/>
    <property type="match status" value="1"/>
</dbReference>
<accession>A0A4Z0YQ92</accession>
<proteinExistence type="inferred from homology"/>
<dbReference type="PANTHER" id="PTHR33048:SF161">
    <property type="entry name" value="INTEGRAL MEMBRANE PROTEIN"/>
    <property type="match status" value="1"/>
</dbReference>
<feature type="transmembrane region" description="Helical" evidence="6">
    <location>
        <begin position="218"/>
        <end position="236"/>
    </location>
</feature>
<dbReference type="EMBL" id="SKBN01000173">
    <property type="protein sequence ID" value="TGJ81355.1"/>
    <property type="molecule type" value="Genomic_DNA"/>
</dbReference>
<comment type="similarity">
    <text evidence="5">Belongs to the SAT4 family.</text>
</comment>
<dbReference type="InterPro" id="IPR049326">
    <property type="entry name" value="Rhodopsin_dom_fungi"/>
</dbReference>
<keyword evidence="9" id="KW-1185">Reference proteome</keyword>
<feature type="transmembrane region" description="Helical" evidence="6">
    <location>
        <begin position="20"/>
        <end position="41"/>
    </location>
</feature>
<protein>
    <recommendedName>
        <fullName evidence="7">Rhodopsin domain-containing protein</fullName>
    </recommendedName>
</protein>
<reference evidence="8 9" key="1">
    <citation type="submission" date="2019-03" db="EMBL/GenBank/DDBJ databases">
        <title>Draft genome sequence of Xylaria hypoxylon DSM 108379, a ubiquitous saprotrophic-parasitic fungi on hardwood.</title>
        <authorList>
            <person name="Buettner E."/>
            <person name="Leonhardt S."/>
            <person name="Gebauer A.M."/>
            <person name="Liers C."/>
            <person name="Hofrichter M."/>
            <person name="Kellner H."/>
        </authorList>
    </citation>
    <scope>NUCLEOTIDE SEQUENCE [LARGE SCALE GENOMIC DNA]</scope>
    <source>
        <strain evidence="8 9">DSM 108379</strain>
    </source>
</reference>
<feature type="transmembrane region" description="Helical" evidence="6">
    <location>
        <begin position="256"/>
        <end position="278"/>
    </location>
</feature>
<dbReference type="AlphaFoldDB" id="A0A4Z0YQ92"/>
<evidence type="ECO:0000256" key="1">
    <source>
        <dbReference type="ARBA" id="ARBA00004141"/>
    </source>
</evidence>
<evidence type="ECO:0000256" key="2">
    <source>
        <dbReference type="ARBA" id="ARBA00022692"/>
    </source>
</evidence>
<comment type="subcellular location">
    <subcellularLocation>
        <location evidence="1">Membrane</location>
        <topology evidence="1">Multi-pass membrane protein</topology>
    </subcellularLocation>
</comment>
<name>A0A4Z0YQ92_9PEZI</name>
<evidence type="ECO:0000313" key="9">
    <source>
        <dbReference type="Proteomes" id="UP000297716"/>
    </source>
</evidence>
<feature type="transmembrane region" description="Helical" evidence="6">
    <location>
        <begin position="103"/>
        <end position="128"/>
    </location>
</feature>
<feature type="transmembrane region" description="Helical" evidence="6">
    <location>
        <begin position="53"/>
        <end position="71"/>
    </location>
</feature>
<evidence type="ECO:0000256" key="3">
    <source>
        <dbReference type="ARBA" id="ARBA00022989"/>
    </source>
</evidence>
<evidence type="ECO:0000259" key="7">
    <source>
        <dbReference type="Pfam" id="PF20684"/>
    </source>
</evidence>
<dbReference type="OrthoDB" id="5329176at2759"/>
<evidence type="ECO:0000256" key="6">
    <source>
        <dbReference type="SAM" id="Phobius"/>
    </source>
</evidence>
<evidence type="ECO:0000256" key="4">
    <source>
        <dbReference type="ARBA" id="ARBA00023136"/>
    </source>
</evidence>
<dbReference type="Proteomes" id="UP000297716">
    <property type="component" value="Unassembled WGS sequence"/>
</dbReference>
<comment type="caution">
    <text evidence="8">The sequence shown here is derived from an EMBL/GenBank/DDBJ whole genome shotgun (WGS) entry which is preliminary data.</text>
</comment>
<dbReference type="Pfam" id="PF20684">
    <property type="entry name" value="Fung_rhodopsin"/>
    <property type="match status" value="1"/>
</dbReference>